<dbReference type="AlphaFoldDB" id="A0A7J6BFP8"/>
<dbReference type="EMBL" id="JAAGNN010000002">
    <property type="protein sequence ID" value="KAF4092588.1"/>
    <property type="molecule type" value="Genomic_DNA"/>
</dbReference>
<evidence type="ECO:0000313" key="2">
    <source>
        <dbReference type="EMBL" id="KAF4092588.1"/>
    </source>
</evidence>
<protein>
    <submittedName>
        <fullName evidence="2">Uncharacterized protein</fullName>
    </submittedName>
</protein>
<comment type="caution">
    <text evidence="2">The sequence shown here is derived from an EMBL/GenBank/DDBJ whole genome shotgun (WGS) entry which is preliminary data.</text>
</comment>
<accession>A0A7J6BFP8</accession>
<proteinExistence type="predicted"/>
<evidence type="ECO:0000256" key="1">
    <source>
        <dbReference type="SAM" id="MobiDB-lite"/>
    </source>
</evidence>
<reference evidence="2 3" key="1">
    <citation type="submission" date="2020-02" db="EMBL/GenBank/DDBJ databases">
        <title>A chromosome-scale genome assembly of the black bullhead catfish (Ameiurus melas).</title>
        <authorList>
            <person name="Wen M."/>
            <person name="Zham M."/>
            <person name="Cabau C."/>
            <person name="Klopp C."/>
            <person name="Donnadieu C."/>
            <person name="Roques C."/>
            <person name="Bouchez O."/>
            <person name="Lampietro C."/>
            <person name="Jouanno E."/>
            <person name="Herpin A."/>
            <person name="Louis A."/>
            <person name="Berthelot C."/>
            <person name="Parey E."/>
            <person name="Roest-Crollius H."/>
            <person name="Braasch I."/>
            <person name="Postlethwait J."/>
            <person name="Robinson-Rechavi M."/>
            <person name="Echchiki A."/>
            <person name="Begum T."/>
            <person name="Montfort J."/>
            <person name="Schartl M."/>
            <person name="Bobe J."/>
            <person name="Guiguen Y."/>
        </authorList>
    </citation>
    <scope>NUCLEOTIDE SEQUENCE [LARGE SCALE GENOMIC DNA]</scope>
    <source>
        <strain evidence="2">M_S1</strain>
        <tissue evidence="2">Blood</tissue>
    </source>
</reference>
<dbReference type="Proteomes" id="UP000593565">
    <property type="component" value="Unassembled WGS sequence"/>
</dbReference>
<evidence type="ECO:0000313" key="3">
    <source>
        <dbReference type="Proteomes" id="UP000593565"/>
    </source>
</evidence>
<feature type="compositionally biased region" description="Basic and acidic residues" evidence="1">
    <location>
        <begin position="32"/>
        <end position="42"/>
    </location>
</feature>
<feature type="region of interest" description="Disordered" evidence="1">
    <location>
        <begin position="1"/>
        <end position="42"/>
    </location>
</feature>
<gene>
    <name evidence="2" type="ORF">AMELA_G00022650</name>
</gene>
<name>A0A7J6BFP8_AMEME</name>
<keyword evidence="3" id="KW-1185">Reference proteome</keyword>
<sequence>MGLNVHSHLNTQPTERRQRLAKPGRTCTTTSDKCRGHGPEPECGKANGCGNSWRDFIRASHSKRIKCLHKMMMGMKKPFLLPQTGLQRVWKNSRRKAHQLLVHR</sequence>
<organism evidence="2 3">
    <name type="scientific">Ameiurus melas</name>
    <name type="common">Black bullhead</name>
    <name type="synonym">Silurus melas</name>
    <dbReference type="NCBI Taxonomy" id="219545"/>
    <lineage>
        <taxon>Eukaryota</taxon>
        <taxon>Metazoa</taxon>
        <taxon>Chordata</taxon>
        <taxon>Craniata</taxon>
        <taxon>Vertebrata</taxon>
        <taxon>Euteleostomi</taxon>
        <taxon>Actinopterygii</taxon>
        <taxon>Neopterygii</taxon>
        <taxon>Teleostei</taxon>
        <taxon>Ostariophysi</taxon>
        <taxon>Siluriformes</taxon>
        <taxon>Ictaluridae</taxon>
        <taxon>Ameiurus</taxon>
    </lineage>
</organism>